<dbReference type="AlphaFoldDB" id="A0A915E5L7"/>
<organism evidence="3 4">
    <name type="scientific">Ditylenchus dipsaci</name>
    <dbReference type="NCBI Taxonomy" id="166011"/>
    <lineage>
        <taxon>Eukaryota</taxon>
        <taxon>Metazoa</taxon>
        <taxon>Ecdysozoa</taxon>
        <taxon>Nematoda</taxon>
        <taxon>Chromadorea</taxon>
        <taxon>Rhabditida</taxon>
        <taxon>Tylenchina</taxon>
        <taxon>Tylenchomorpha</taxon>
        <taxon>Sphaerularioidea</taxon>
        <taxon>Anguinidae</taxon>
        <taxon>Anguininae</taxon>
        <taxon>Ditylenchus</taxon>
    </lineage>
</organism>
<feature type="coiled-coil region" evidence="1">
    <location>
        <begin position="228"/>
        <end position="294"/>
    </location>
</feature>
<evidence type="ECO:0000256" key="2">
    <source>
        <dbReference type="SAM" id="MobiDB-lite"/>
    </source>
</evidence>
<dbReference type="WBParaSite" id="jg2811">
    <property type="protein sequence ID" value="jg2811"/>
    <property type="gene ID" value="jg2811"/>
</dbReference>
<feature type="region of interest" description="Disordered" evidence="2">
    <location>
        <begin position="339"/>
        <end position="372"/>
    </location>
</feature>
<keyword evidence="1" id="KW-0175">Coiled coil</keyword>
<feature type="coiled-coil region" evidence="1">
    <location>
        <begin position="5"/>
        <end position="180"/>
    </location>
</feature>
<evidence type="ECO:0000313" key="3">
    <source>
        <dbReference type="Proteomes" id="UP000887574"/>
    </source>
</evidence>
<name>A0A915E5L7_9BILA</name>
<sequence length="524" mass="60629">MDKFMTDANERHEKEIAKIKEEAKEKCQQQVIKSKKDVMLMSEKEHKENTRLKKELEQVEKRYQNQLVRVNQFNELYHKTLTTTKEELSQVNAFHQEQVTKAQQAHDLESQKHHRELAQITEIVQEQSKELDEARQQLTEFRTKNLDELEKIKKEADDNIQKQLWEKLKAEQEADQTKQKVGAMVEKCKVAEMRVTELEKQLGESLTASEKLKLDFAQLMTTKNHMESKELEEMISIATKENDELKKKYQDVEEELKQAYAYSSKQKSELESKLAAANEECKKTSELKSKALKECVQLKAEDELNKSEIKKLNQRLIAMTEQCKKDKLDFEAKTKPLFATPSFSKQQQQKSNPPVNADTSQIPKNSALSDTQSWRRRQLNDRLASCPTSASTNMPINICVNTSNTFNYAPLNIQPQTGWALARGPFDTHKRVSACSPAGPSRFAKFSRRNENEQPRSGLQMDQQLYEFCKNTCERNNGNPFGPNNQSHLPTGNNIYSAHELNYRESRHPRPFGSFCNSGRGRMF</sequence>
<keyword evidence="3" id="KW-1185">Reference proteome</keyword>
<proteinExistence type="predicted"/>
<feature type="compositionally biased region" description="Polar residues" evidence="2">
    <location>
        <begin position="341"/>
        <end position="372"/>
    </location>
</feature>
<dbReference type="Proteomes" id="UP000887574">
    <property type="component" value="Unplaced"/>
</dbReference>
<evidence type="ECO:0000313" key="4">
    <source>
        <dbReference type="WBParaSite" id="jg2811"/>
    </source>
</evidence>
<evidence type="ECO:0000256" key="1">
    <source>
        <dbReference type="SAM" id="Coils"/>
    </source>
</evidence>
<accession>A0A915E5L7</accession>
<reference evidence="4" key="1">
    <citation type="submission" date="2022-11" db="UniProtKB">
        <authorList>
            <consortium name="WormBaseParasite"/>
        </authorList>
    </citation>
    <scope>IDENTIFICATION</scope>
</reference>
<protein>
    <submittedName>
        <fullName evidence="4">Uncharacterized protein</fullName>
    </submittedName>
</protein>